<evidence type="ECO:0000259" key="1">
    <source>
        <dbReference type="Pfam" id="PF00535"/>
    </source>
</evidence>
<dbReference type="GO" id="GO:0016740">
    <property type="term" value="F:transferase activity"/>
    <property type="evidence" value="ECO:0007669"/>
    <property type="project" value="UniProtKB-KW"/>
</dbReference>
<dbReference type="EMBL" id="CP028918">
    <property type="protein sequence ID" value="AWB49379.1"/>
    <property type="molecule type" value="Genomic_DNA"/>
</dbReference>
<protein>
    <submittedName>
        <fullName evidence="2">Glycosyl transferase</fullName>
    </submittedName>
</protein>
<evidence type="ECO:0000313" key="2">
    <source>
        <dbReference type="EMBL" id="AWB49379.1"/>
    </source>
</evidence>
<name>A0A2S0UNI6_9RHOB</name>
<dbReference type="Proteomes" id="UP000244496">
    <property type="component" value="Chromosome"/>
</dbReference>
<evidence type="ECO:0000313" key="3">
    <source>
        <dbReference type="Proteomes" id="UP000244496"/>
    </source>
</evidence>
<reference evidence="2 3" key="1">
    <citation type="submission" date="2018-04" db="EMBL/GenBank/DDBJ databases">
        <title>Genome sequencing of Gemmobacter.</title>
        <authorList>
            <person name="Yi H."/>
            <person name="Baek M.-G."/>
        </authorList>
    </citation>
    <scope>NUCLEOTIDE SEQUENCE [LARGE SCALE GENOMIC DNA]</scope>
    <source>
        <strain evidence="2 3">HYN0069</strain>
    </source>
</reference>
<keyword evidence="3" id="KW-1185">Reference proteome</keyword>
<feature type="domain" description="Glycosyltransferase 2-like" evidence="1">
    <location>
        <begin position="6"/>
        <end position="114"/>
    </location>
</feature>
<dbReference type="RefSeq" id="WP_108436196.1">
    <property type="nucleotide sequence ID" value="NZ_CP028918.1"/>
</dbReference>
<dbReference type="OrthoDB" id="9815923at2"/>
<accession>A0A2S0UNI6</accession>
<dbReference type="KEGG" id="geh:HYN69_13505"/>
<dbReference type="Pfam" id="PF00535">
    <property type="entry name" value="Glycos_transf_2"/>
    <property type="match status" value="1"/>
</dbReference>
<gene>
    <name evidence="2" type="ORF">HYN69_13505</name>
</gene>
<sequence length="225" mass="23971">MELTVSCIIPAWNEADRLPAVLACVAAHPLLAEVIVVDDASTDATARVAAAFGVTVIRQDRNGGKSAAVAQGLRAARGDLVLLLDADLIGLTPMHVTALLEPLVSRKAVASVSLRSNAPLLWRLIGLDYISGERAMPRALLAENLSRVENLRGFGLEVHMNRLWLARGGRIAVVRLEGVESPSKAAKRGLLGGIKGDAAMLVDIFRTVGMAEALRQIYNLRRASA</sequence>
<dbReference type="Gene3D" id="3.90.550.10">
    <property type="entry name" value="Spore Coat Polysaccharide Biosynthesis Protein SpsA, Chain A"/>
    <property type="match status" value="1"/>
</dbReference>
<organism evidence="2 3">
    <name type="scientific">Paragemmobacter aquarius</name>
    <dbReference type="NCBI Taxonomy" id="2169400"/>
    <lineage>
        <taxon>Bacteria</taxon>
        <taxon>Pseudomonadati</taxon>
        <taxon>Pseudomonadota</taxon>
        <taxon>Alphaproteobacteria</taxon>
        <taxon>Rhodobacterales</taxon>
        <taxon>Paracoccaceae</taxon>
        <taxon>Paragemmobacter</taxon>
    </lineage>
</organism>
<dbReference type="InterPro" id="IPR050256">
    <property type="entry name" value="Glycosyltransferase_2"/>
</dbReference>
<dbReference type="SUPFAM" id="SSF53448">
    <property type="entry name" value="Nucleotide-diphospho-sugar transferases"/>
    <property type="match status" value="1"/>
</dbReference>
<dbReference type="PANTHER" id="PTHR48090">
    <property type="entry name" value="UNDECAPRENYL-PHOSPHATE 4-DEOXY-4-FORMAMIDO-L-ARABINOSE TRANSFERASE-RELATED"/>
    <property type="match status" value="1"/>
</dbReference>
<dbReference type="InterPro" id="IPR001173">
    <property type="entry name" value="Glyco_trans_2-like"/>
</dbReference>
<dbReference type="PANTHER" id="PTHR48090:SF7">
    <property type="entry name" value="RFBJ PROTEIN"/>
    <property type="match status" value="1"/>
</dbReference>
<dbReference type="InterPro" id="IPR029044">
    <property type="entry name" value="Nucleotide-diphossugar_trans"/>
</dbReference>
<dbReference type="AlphaFoldDB" id="A0A2S0UNI6"/>
<keyword evidence="2" id="KW-0808">Transferase</keyword>
<proteinExistence type="predicted"/>